<sequence>MESGNNPFTEISLEDVRLFGDPASEARGVAGVEIVLTAKADCSLLDWIPVGSRLRAPLFILFRSALIPTHEENDAMLWYIVLRGASSFLMETGRWPGSSVPYRVRGKQTGEFVGDQTSGIVNSNAVSRSGGEANKNTHHIVEADLPAFRMHLNRVLRAFGIASNRLSWDYVDVSCASILVIEAIS</sequence>
<evidence type="ECO:0000313" key="1">
    <source>
        <dbReference type="EMBL" id="VDP90139.1"/>
    </source>
</evidence>
<accession>A0A183B0Y2</accession>
<keyword evidence="2" id="KW-1185">Reference proteome</keyword>
<name>A0A183B0Y2_9TREM</name>
<proteinExistence type="predicted"/>
<dbReference type="AlphaFoldDB" id="A0A183B0Y2"/>
<dbReference type="Proteomes" id="UP000272942">
    <property type="component" value="Unassembled WGS sequence"/>
</dbReference>
<dbReference type="WBParaSite" id="ECPE_0001290501-mRNA-1">
    <property type="protein sequence ID" value="ECPE_0001290501-mRNA-1"/>
    <property type="gene ID" value="ECPE_0001290501"/>
</dbReference>
<reference evidence="1 2" key="2">
    <citation type="submission" date="2018-11" db="EMBL/GenBank/DDBJ databases">
        <authorList>
            <consortium name="Pathogen Informatics"/>
        </authorList>
    </citation>
    <scope>NUCLEOTIDE SEQUENCE [LARGE SCALE GENOMIC DNA]</scope>
    <source>
        <strain evidence="1 2">Egypt</strain>
    </source>
</reference>
<dbReference type="EMBL" id="UZAN01053774">
    <property type="protein sequence ID" value="VDP90139.1"/>
    <property type="molecule type" value="Genomic_DNA"/>
</dbReference>
<protein>
    <submittedName>
        <fullName evidence="3">tRNA pseudouridine synthase</fullName>
    </submittedName>
</protein>
<reference evidence="3" key="1">
    <citation type="submission" date="2016-06" db="UniProtKB">
        <authorList>
            <consortium name="WormBaseParasite"/>
        </authorList>
    </citation>
    <scope>IDENTIFICATION</scope>
</reference>
<gene>
    <name evidence="1" type="ORF">ECPE_LOCUS12867</name>
</gene>
<evidence type="ECO:0000313" key="2">
    <source>
        <dbReference type="Proteomes" id="UP000272942"/>
    </source>
</evidence>
<organism evidence="3">
    <name type="scientific">Echinostoma caproni</name>
    <dbReference type="NCBI Taxonomy" id="27848"/>
    <lineage>
        <taxon>Eukaryota</taxon>
        <taxon>Metazoa</taxon>
        <taxon>Spiralia</taxon>
        <taxon>Lophotrochozoa</taxon>
        <taxon>Platyhelminthes</taxon>
        <taxon>Trematoda</taxon>
        <taxon>Digenea</taxon>
        <taxon>Plagiorchiida</taxon>
        <taxon>Echinostomata</taxon>
        <taxon>Echinostomatoidea</taxon>
        <taxon>Echinostomatidae</taxon>
        <taxon>Echinostoma</taxon>
    </lineage>
</organism>
<dbReference type="OrthoDB" id="1708823at2759"/>
<evidence type="ECO:0000313" key="3">
    <source>
        <dbReference type="WBParaSite" id="ECPE_0001290501-mRNA-1"/>
    </source>
</evidence>